<dbReference type="PANTHER" id="PTHR12356">
    <property type="entry name" value="NUCLEAR MOVEMENT PROTEIN NUDC"/>
    <property type="match status" value="1"/>
</dbReference>
<dbReference type="InterPro" id="IPR008978">
    <property type="entry name" value="HSP20-like_chaperone"/>
</dbReference>
<evidence type="ECO:0000256" key="1">
    <source>
        <dbReference type="SAM" id="MobiDB-lite"/>
    </source>
</evidence>
<dbReference type="GO" id="GO:0006457">
    <property type="term" value="P:protein folding"/>
    <property type="evidence" value="ECO:0007669"/>
    <property type="project" value="TreeGrafter"/>
</dbReference>
<proteinExistence type="predicted"/>
<name>A0AAW1SL44_9CHLO</name>
<dbReference type="PANTHER" id="PTHR12356:SF18">
    <property type="entry name" value="NUDC DOMAIN-CONTAINING PROTEIN 2"/>
    <property type="match status" value="1"/>
</dbReference>
<dbReference type="GO" id="GO:0005737">
    <property type="term" value="C:cytoplasm"/>
    <property type="evidence" value="ECO:0007669"/>
    <property type="project" value="TreeGrafter"/>
</dbReference>
<dbReference type="Pfam" id="PF04969">
    <property type="entry name" value="CS"/>
    <property type="match status" value="1"/>
</dbReference>
<evidence type="ECO:0000259" key="2">
    <source>
        <dbReference type="PROSITE" id="PS51203"/>
    </source>
</evidence>
<dbReference type="InterPro" id="IPR037898">
    <property type="entry name" value="NudC_fam"/>
</dbReference>
<feature type="region of interest" description="Disordered" evidence="1">
    <location>
        <begin position="133"/>
        <end position="157"/>
    </location>
</feature>
<protein>
    <recommendedName>
        <fullName evidence="2">CS domain-containing protein</fullName>
    </recommendedName>
</protein>
<dbReference type="SUPFAM" id="SSF49764">
    <property type="entry name" value="HSP20-like chaperones"/>
    <property type="match status" value="1"/>
</dbReference>
<dbReference type="GO" id="GO:0051082">
    <property type="term" value="F:unfolded protein binding"/>
    <property type="evidence" value="ECO:0007669"/>
    <property type="project" value="TreeGrafter"/>
</dbReference>
<feature type="domain" description="CS" evidence="2">
    <location>
        <begin position="16"/>
        <end position="104"/>
    </location>
</feature>
<keyword evidence="4" id="KW-1185">Reference proteome</keyword>
<dbReference type="InterPro" id="IPR007052">
    <property type="entry name" value="CS_dom"/>
</dbReference>
<sequence length="157" mass="17693">MSDRLAPTERHAYVHQGRTIYEWDQTLSEVNVYVQLPAGLKAKQLYVDISSSHLRIGITPNPPYLDHDLAGRIRPSDSFWTVDDGVLNLQLCKADKGEPWQCALVGHAIDPLRQQSEQKRLLLERFQEEHPGFDFSGAEVSGDAPNPRTFMGGLHTD</sequence>
<dbReference type="Proteomes" id="UP001445335">
    <property type="component" value="Unassembled WGS sequence"/>
</dbReference>
<dbReference type="EMBL" id="JALJOU010000001">
    <property type="protein sequence ID" value="KAK9846275.1"/>
    <property type="molecule type" value="Genomic_DNA"/>
</dbReference>
<dbReference type="Gene3D" id="2.60.40.790">
    <property type="match status" value="1"/>
</dbReference>
<dbReference type="PROSITE" id="PS51203">
    <property type="entry name" value="CS"/>
    <property type="match status" value="1"/>
</dbReference>
<reference evidence="3 4" key="1">
    <citation type="journal article" date="2024" name="Nat. Commun.">
        <title>Phylogenomics reveals the evolutionary origins of lichenization in chlorophyte algae.</title>
        <authorList>
            <person name="Puginier C."/>
            <person name="Libourel C."/>
            <person name="Otte J."/>
            <person name="Skaloud P."/>
            <person name="Haon M."/>
            <person name="Grisel S."/>
            <person name="Petersen M."/>
            <person name="Berrin J.G."/>
            <person name="Delaux P.M."/>
            <person name="Dal Grande F."/>
            <person name="Keller J."/>
        </authorList>
    </citation>
    <scope>NUCLEOTIDE SEQUENCE [LARGE SCALE GENOMIC DNA]</scope>
    <source>
        <strain evidence="3 4">SAG 245.80</strain>
    </source>
</reference>
<dbReference type="CDD" id="cd06467">
    <property type="entry name" value="p23_NUDC_like"/>
    <property type="match status" value="1"/>
</dbReference>
<accession>A0AAW1SL44</accession>
<organism evidence="3 4">
    <name type="scientific">Elliptochloris bilobata</name>
    <dbReference type="NCBI Taxonomy" id="381761"/>
    <lineage>
        <taxon>Eukaryota</taxon>
        <taxon>Viridiplantae</taxon>
        <taxon>Chlorophyta</taxon>
        <taxon>core chlorophytes</taxon>
        <taxon>Trebouxiophyceae</taxon>
        <taxon>Trebouxiophyceae incertae sedis</taxon>
        <taxon>Elliptochloris clade</taxon>
        <taxon>Elliptochloris</taxon>
    </lineage>
</organism>
<comment type="caution">
    <text evidence="3">The sequence shown here is derived from an EMBL/GenBank/DDBJ whole genome shotgun (WGS) entry which is preliminary data.</text>
</comment>
<dbReference type="AlphaFoldDB" id="A0AAW1SL44"/>
<evidence type="ECO:0000313" key="3">
    <source>
        <dbReference type="EMBL" id="KAK9846275.1"/>
    </source>
</evidence>
<gene>
    <name evidence="3" type="ORF">WJX81_000693</name>
</gene>
<evidence type="ECO:0000313" key="4">
    <source>
        <dbReference type="Proteomes" id="UP001445335"/>
    </source>
</evidence>